<accession>A0AA35WTV1</accession>
<organism evidence="1 2">
    <name type="scientific">Geodia barretti</name>
    <name type="common">Barrett's horny sponge</name>
    <dbReference type="NCBI Taxonomy" id="519541"/>
    <lineage>
        <taxon>Eukaryota</taxon>
        <taxon>Metazoa</taxon>
        <taxon>Porifera</taxon>
        <taxon>Demospongiae</taxon>
        <taxon>Heteroscleromorpha</taxon>
        <taxon>Tetractinellida</taxon>
        <taxon>Astrophorina</taxon>
        <taxon>Geodiidae</taxon>
        <taxon>Geodia</taxon>
    </lineage>
</organism>
<name>A0AA35WTV1_GEOBA</name>
<keyword evidence="2" id="KW-1185">Reference proteome</keyword>
<gene>
    <name evidence="1" type="ORF">GBAR_LOCUS18404</name>
</gene>
<protein>
    <submittedName>
        <fullName evidence="1">Uncharacterized protein</fullName>
    </submittedName>
</protein>
<feature type="non-terminal residue" evidence="1">
    <location>
        <position position="64"/>
    </location>
</feature>
<dbReference type="EMBL" id="CASHTH010002608">
    <property type="protein sequence ID" value="CAI8032559.1"/>
    <property type="molecule type" value="Genomic_DNA"/>
</dbReference>
<dbReference type="AlphaFoldDB" id="A0AA35WTV1"/>
<dbReference type="Proteomes" id="UP001174909">
    <property type="component" value="Unassembled WGS sequence"/>
</dbReference>
<reference evidence="1" key="1">
    <citation type="submission" date="2023-03" db="EMBL/GenBank/DDBJ databases">
        <authorList>
            <person name="Steffen K."/>
            <person name="Cardenas P."/>
        </authorList>
    </citation>
    <scope>NUCLEOTIDE SEQUENCE</scope>
</reference>
<comment type="caution">
    <text evidence="1">The sequence shown here is derived from an EMBL/GenBank/DDBJ whole genome shotgun (WGS) entry which is preliminary data.</text>
</comment>
<proteinExistence type="predicted"/>
<sequence length="64" mass="7344">MINCWNPEPESRPTFPDIQTVLQRPDFKLLTWTAEDVAAYTEEARTLGAPLEAGEELYTEMQKT</sequence>
<evidence type="ECO:0000313" key="1">
    <source>
        <dbReference type="EMBL" id="CAI8032559.1"/>
    </source>
</evidence>
<evidence type="ECO:0000313" key="2">
    <source>
        <dbReference type="Proteomes" id="UP001174909"/>
    </source>
</evidence>